<dbReference type="AlphaFoldDB" id="A0A060RN04"/>
<keyword evidence="1" id="KW-0175">Coiled coil</keyword>
<gene>
    <name evidence="2" type="ORF">PRCDC_0203400</name>
</gene>
<dbReference type="Proteomes" id="UP000027581">
    <property type="component" value="Unassembled WGS sequence"/>
</dbReference>
<evidence type="ECO:0000313" key="2">
    <source>
        <dbReference type="EMBL" id="CDO62274.1"/>
    </source>
</evidence>
<evidence type="ECO:0000256" key="1">
    <source>
        <dbReference type="SAM" id="Coils"/>
    </source>
</evidence>
<feature type="coiled-coil region" evidence="1">
    <location>
        <begin position="393"/>
        <end position="420"/>
    </location>
</feature>
<sequence length="696" mass="83601">MNDVNRKAFQNEMILNSLLLNLEGSHTNNNVKKKIEQTNFEKCEKASILLDNPSIFEDLHIIEDNIYPIMKEQEKELNLYNYVNTDYTKHLNDKMNYNQCEKIFDLTKYQHKNMKKKISFHNNPKESYDDNNDVNLSYKNINSETQYNNIYVNNLNRENYTDTCEEYFNNPSEGDSLTCSGILEKYEQDRMEEIHMKFETNRMYSNYIKNEHNLNDVKSGNNMVNYEQKDNTYIFNLSSGKNEMNRKTKQKFYLDEHVELAKNKIKNKEEAVVYKNEIGNNYNERDIKTSLNNFSIKEKTLYCMENVEENDKRNKKNKGNIKNKRNIKNYLKNELINIHKKGAKKNYINMKEFEDKIKEIHNEYELKYDDIIKQYDEDDIRKKKLIDNIYMKYMNIKNELIKTQKEIINIKEENNKLKEELKITPERIIESNIVDSYKNKLEEYIFLTRHKDLKIKKLEEELNKEKKCIEEKEKRISAISEQKNSLHKMNILLKKDTMNFEKKLENLRKINEELKQIIFYKEIKISYFINILNIIDEAILNDNNVKNGNNKIKKDNQQKMELDPIKNMNKKIIIKSIVHKIKDINKKMETHNQMLNTFENRKNQIVDKNQEILKNGDNLIKDIKKKNQSELLDNYFDSTGFSLNEKECILNKENKELKTFFSNVELDKYQEIDLFKSEMKKEIQVKENIEELSNKG</sequence>
<proteinExistence type="predicted"/>
<organism evidence="2 3">
    <name type="scientific">Plasmodium reichenowi</name>
    <dbReference type="NCBI Taxonomy" id="5854"/>
    <lineage>
        <taxon>Eukaryota</taxon>
        <taxon>Sar</taxon>
        <taxon>Alveolata</taxon>
        <taxon>Apicomplexa</taxon>
        <taxon>Aconoidasida</taxon>
        <taxon>Haemosporida</taxon>
        <taxon>Plasmodiidae</taxon>
        <taxon>Plasmodium</taxon>
        <taxon>Plasmodium (Laverania)</taxon>
    </lineage>
</organism>
<evidence type="ECO:0000313" key="3">
    <source>
        <dbReference type="Proteomes" id="UP000027581"/>
    </source>
</evidence>
<reference evidence="2" key="1">
    <citation type="submission" date="2014-01" db="EMBL/GenBank/DDBJ databases">
        <authorList>
            <person name="Aslett M."/>
        </authorList>
    </citation>
    <scope>NUCLEOTIDE SEQUENCE</scope>
    <source>
        <strain evidence="2">CDC</strain>
    </source>
</reference>
<keyword evidence="3" id="KW-1185">Reference proteome</keyword>
<reference evidence="2" key="2">
    <citation type="submission" date="2014-05" db="EMBL/GenBank/DDBJ databases">
        <title>The genome sequences of chimpanzee malaria parasites reveal the path to human adaptation.</title>
        <authorList>
            <person name="Otto T.D."/>
            <person name="Rayner J.C."/>
            <person name="Boehme U."/>
            <person name="Pain A."/>
            <person name="Spottiswoode N."/>
            <person name="Sanders M."/>
            <person name="Quail M."/>
            <person name="Ollomo B."/>
            <person name="Renaud F."/>
            <person name="Thomas A.W."/>
            <person name="Prugnolle F."/>
            <person name="Conway D.J."/>
            <person name="Newbold C."/>
            <person name="Berriman M."/>
        </authorList>
    </citation>
    <scope>NUCLEOTIDE SEQUENCE [LARGE SCALE GENOMIC DNA]</scope>
    <source>
        <strain evidence="2">CDC</strain>
    </source>
</reference>
<dbReference type="VEuPathDB" id="PlasmoDB:PRCDC_0203400"/>
<protein>
    <submittedName>
        <fullName evidence="2">Uncharacterized protein</fullName>
    </submittedName>
</protein>
<accession>A0A060RN04</accession>
<name>A0A060RN04_PLARE</name>
<dbReference type="VEuPathDB" id="PlasmoDB:PRG01_0203600"/>
<dbReference type="EMBL" id="HG810763">
    <property type="protein sequence ID" value="CDO62274.1"/>
    <property type="molecule type" value="Genomic_DNA"/>
</dbReference>
<feature type="coiled-coil region" evidence="1">
    <location>
        <begin position="455"/>
        <end position="517"/>
    </location>
</feature>
<dbReference type="PhylomeDB" id="A0A060RN04"/>